<evidence type="ECO:0000259" key="8">
    <source>
        <dbReference type="Pfam" id="PF11967"/>
    </source>
</evidence>
<dbReference type="HAMAP" id="MF_00201">
    <property type="entry name" value="RecO"/>
    <property type="match status" value="1"/>
</dbReference>
<reference evidence="9 10" key="1">
    <citation type="submission" date="2017-11" db="EMBL/GenBank/DDBJ databases">
        <title>Genome-resolved metagenomics identifies genetic mobility, metabolic interactions, and unexpected diversity in perchlorate-reducing communities.</title>
        <authorList>
            <person name="Barnum T.P."/>
            <person name="Figueroa I.A."/>
            <person name="Carlstrom C.I."/>
            <person name="Lucas L.N."/>
            <person name="Engelbrektson A.L."/>
            <person name="Coates J.D."/>
        </authorList>
    </citation>
    <scope>NUCLEOTIDE SEQUENCE [LARGE SCALE GENOMIC DNA]</scope>
    <source>
        <strain evidence="9">BM706</strain>
    </source>
</reference>
<evidence type="ECO:0000313" key="9">
    <source>
        <dbReference type="EMBL" id="PLX20009.1"/>
    </source>
</evidence>
<comment type="caution">
    <text evidence="9">The sequence shown here is derived from an EMBL/GenBank/DDBJ whole genome shotgun (WGS) entry which is preliminary data.</text>
</comment>
<organism evidence="9 10">
    <name type="scientific">Muiribacterium halophilum</name>
    <dbReference type="NCBI Taxonomy" id="2053465"/>
    <lineage>
        <taxon>Bacteria</taxon>
        <taxon>Candidatus Muiribacteriota</taxon>
        <taxon>Candidatus Muiribacteriia</taxon>
        <taxon>Candidatus Muiribacteriales</taxon>
        <taxon>Candidatus Muiribacteriaceae</taxon>
        <taxon>Candidatus Muiribacterium</taxon>
    </lineage>
</organism>
<dbReference type="PANTHER" id="PTHR33991:SF1">
    <property type="entry name" value="DNA REPAIR PROTEIN RECO"/>
    <property type="match status" value="1"/>
</dbReference>
<gene>
    <name evidence="7 9" type="primary">recO</name>
    <name evidence="9" type="ORF">C0601_00350</name>
</gene>
<evidence type="ECO:0000313" key="10">
    <source>
        <dbReference type="Proteomes" id="UP000234857"/>
    </source>
</evidence>
<dbReference type="Gene3D" id="2.40.50.140">
    <property type="entry name" value="Nucleic acid-binding proteins"/>
    <property type="match status" value="1"/>
</dbReference>
<dbReference type="Pfam" id="PF02565">
    <property type="entry name" value="RecO_C"/>
    <property type="match status" value="1"/>
</dbReference>
<dbReference type="GO" id="GO:0006310">
    <property type="term" value="P:DNA recombination"/>
    <property type="evidence" value="ECO:0007669"/>
    <property type="project" value="UniProtKB-UniRule"/>
</dbReference>
<proteinExistence type="inferred from homology"/>
<dbReference type="InterPro" id="IPR012340">
    <property type="entry name" value="NA-bd_OB-fold"/>
</dbReference>
<name>A0A2N5ZMV1_MUIH1</name>
<keyword evidence="4 7" id="KW-0233">DNA recombination</keyword>
<dbReference type="SUPFAM" id="SSF57863">
    <property type="entry name" value="ArfGap/RecO-like zinc finger"/>
    <property type="match status" value="1"/>
</dbReference>
<evidence type="ECO:0000256" key="5">
    <source>
        <dbReference type="ARBA" id="ARBA00023204"/>
    </source>
</evidence>
<dbReference type="GO" id="GO:0043590">
    <property type="term" value="C:bacterial nucleoid"/>
    <property type="evidence" value="ECO:0007669"/>
    <property type="project" value="TreeGrafter"/>
</dbReference>
<evidence type="ECO:0000256" key="1">
    <source>
        <dbReference type="ARBA" id="ARBA00007452"/>
    </source>
</evidence>
<dbReference type="Gene3D" id="1.20.1440.120">
    <property type="entry name" value="Recombination protein O, C-terminal domain"/>
    <property type="match status" value="1"/>
</dbReference>
<evidence type="ECO:0000256" key="4">
    <source>
        <dbReference type="ARBA" id="ARBA00023172"/>
    </source>
</evidence>
<dbReference type="Proteomes" id="UP000234857">
    <property type="component" value="Unassembled WGS sequence"/>
</dbReference>
<dbReference type="GO" id="GO:0006302">
    <property type="term" value="P:double-strand break repair"/>
    <property type="evidence" value="ECO:0007669"/>
    <property type="project" value="TreeGrafter"/>
</dbReference>
<evidence type="ECO:0000256" key="6">
    <source>
        <dbReference type="ARBA" id="ARBA00033409"/>
    </source>
</evidence>
<dbReference type="InterPro" id="IPR037278">
    <property type="entry name" value="ARFGAP/RecO"/>
</dbReference>
<feature type="domain" description="DNA replication/recombination mediator RecO N-terminal" evidence="8">
    <location>
        <begin position="16"/>
        <end position="90"/>
    </location>
</feature>
<dbReference type="InterPro" id="IPR042242">
    <property type="entry name" value="RecO_C"/>
</dbReference>
<accession>A0A2N5ZMV1</accession>
<dbReference type="PANTHER" id="PTHR33991">
    <property type="entry name" value="DNA REPAIR PROTEIN RECO"/>
    <property type="match status" value="1"/>
</dbReference>
<dbReference type="EMBL" id="PKTG01000011">
    <property type="protein sequence ID" value="PLX20009.1"/>
    <property type="molecule type" value="Genomic_DNA"/>
</dbReference>
<evidence type="ECO:0000256" key="3">
    <source>
        <dbReference type="ARBA" id="ARBA00022763"/>
    </source>
</evidence>
<dbReference type="InterPro" id="IPR003717">
    <property type="entry name" value="RecO"/>
</dbReference>
<evidence type="ECO:0000256" key="7">
    <source>
        <dbReference type="HAMAP-Rule" id="MF_00201"/>
    </source>
</evidence>
<dbReference type="InterPro" id="IPR022572">
    <property type="entry name" value="DNA_rep/recomb_RecO_N"/>
</dbReference>
<sequence>MHTFRYEKGLWGLGISCKGIVINSYDFREKDKIIVVFTDNLGKIKIIARGVKGIRSLKRESLMLMSLAEYEVKEGKNFYKLGDVHLLRPFKLKDYENYEAASFYLKLLNRLLPDNYINSKIFQLTDHFLLFTENMQPDWKLFVSLSYVLKFLYLLGDFPSFRKCVCGEMKGDLFIDTNASQIHCEECSDGYQSIRLSKKEHKYIETLLLWDYSSNVPENIDEDDMKKVAGVLYKYMKYHFNQDFVEIKGE</sequence>
<keyword evidence="3 7" id="KW-0227">DNA damage</keyword>
<dbReference type="NCBIfam" id="TIGR00613">
    <property type="entry name" value="reco"/>
    <property type="match status" value="1"/>
</dbReference>
<dbReference type="SUPFAM" id="SSF50249">
    <property type="entry name" value="Nucleic acid-binding proteins"/>
    <property type="match status" value="1"/>
</dbReference>
<comment type="similarity">
    <text evidence="1 7">Belongs to the RecO family.</text>
</comment>
<dbReference type="Pfam" id="PF11967">
    <property type="entry name" value="RecO_N"/>
    <property type="match status" value="1"/>
</dbReference>
<keyword evidence="5 7" id="KW-0234">DNA repair</keyword>
<evidence type="ECO:0000256" key="2">
    <source>
        <dbReference type="ARBA" id="ARBA00021310"/>
    </source>
</evidence>
<comment type="function">
    <text evidence="7">Involved in DNA repair and RecF pathway recombination.</text>
</comment>
<protein>
    <recommendedName>
        <fullName evidence="2 7">DNA repair protein RecO</fullName>
    </recommendedName>
    <alternativeName>
        <fullName evidence="6 7">Recombination protein O</fullName>
    </alternativeName>
</protein>
<dbReference type="AlphaFoldDB" id="A0A2N5ZMV1"/>